<reference evidence="4" key="1">
    <citation type="journal article" date="2022" name="bioRxiv">
        <title>Genomics of Preaxostyla Flagellates Illuminates Evolutionary Transitions and the Path Towards Mitochondrial Loss.</title>
        <authorList>
            <person name="Novak L.V.F."/>
            <person name="Treitli S.C."/>
            <person name="Pyrih J."/>
            <person name="Halakuc P."/>
            <person name="Pipaliya S.V."/>
            <person name="Vacek V."/>
            <person name="Brzon O."/>
            <person name="Soukal P."/>
            <person name="Eme L."/>
            <person name="Dacks J.B."/>
            <person name="Karnkowska A."/>
            <person name="Elias M."/>
            <person name="Hampl V."/>
        </authorList>
    </citation>
    <scope>NUCLEOTIDE SEQUENCE</scope>
    <source>
        <strain evidence="4">RCP-MX</strain>
    </source>
</reference>
<keyword evidence="5" id="KW-1185">Reference proteome</keyword>
<evidence type="ECO:0000313" key="5">
    <source>
        <dbReference type="Proteomes" id="UP001141327"/>
    </source>
</evidence>
<dbReference type="SMART" id="SM00710">
    <property type="entry name" value="PbH1"/>
    <property type="match status" value="8"/>
</dbReference>
<dbReference type="Proteomes" id="UP001141327">
    <property type="component" value="Unassembled WGS sequence"/>
</dbReference>
<keyword evidence="2" id="KW-0812">Transmembrane</keyword>
<dbReference type="EMBL" id="JAPMOS010000033">
    <property type="protein sequence ID" value="KAJ4458159.1"/>
    <property type="molecule type" value="Genomic_DNA"/>
</dbReference>
<evidence type="ECO:0000256" key="1">
    <source>
        <dbReference type="SAM" id="MobiDB-lite"/>
    </source>
</evidence>
<proteinExistence type="predicted"/>
<feature type="chain" id="PRO_5045953804" description="Polymorphic outer membrane protein" evidence="3">
    <location>
        <begin position="18"/>
        <end position="1663"/>
    </location>
</feature>
<gene>
    <name evidence="4" type="ORF">PAPYR_6115</name>
</gene>
<dbReference type="SUPFAM" id="SSF51126">
    <property type="entry name" value="Pectin lyase-like"/>
    <property type="match status" value="4"/>
</dbReference>
<comment type="caution">
    <text evidence="4">The sequence shown here is derived from an EMBL/GenBank/DDBJ whole genome shotgun (WGS) entry which is preliminary data.</text>
</comment>
<keyword evidence="2" id="KW-1133">Transmembrane helix</keyword>
<keyword evidence="2" id="KW-0472">Membrane</keyword>
<sequence>MFGYLLFLSLVFSLGLGEPCYLSSAGSDHAHCSDQTAPCLTLHHVVNYVNCSSVVVLTNLTVTEGVIIPSTFSEFSLTGISPNVTHITCLPGGEGFSLLVVGTPLAGLALRDVAFHDCRAAVSGGVLLVNVTAPASAPPLAVQVERCTFTGCAAPCGGACLDVAVAGGVGTTVTLTDVRASGAIVGPYGGQAQASCGDGIPQGGAALRLLASAESLARSSLLVRRGSFVRLEATGGAPTAGGALLAWAGQVRLEGSSFLECTAGLAGGAVALSTTAAARPDSRDNPAGGANADDGAGSVEVARCAFAQCGVAWAQTQADQAGTVSGGAIEGAGRNATLVDCEFTQCTARGPQAQGGAVRVRVMAAATVEGSSFRDCAALSTVEGSLTASTNAALGGALALGALAGGVEEVAGRLHDDIFLANQVAAPTGRGGAVSCGAPDDDDQPSLALTVGRCLFSQNQIVAVNLAYGGALDAAGGCRCACEGTRFEDNQAAITTASPYSEVHGGALAGATVLTNCTLNGNAAASGAGVASGGAAFADGSIAITGCRFQDNALTAAGDASGGAVDSRDSLTVEDSDFVQNQASCSQGAAGGALSADSDLTCVRCNFTGNGATSLASRAAGGAAVGHDVLSFTECVWTANSATAAGDALGGALASRDATAVMLTRCPFERNQALSTGASAFGGAVYLKAYWAPGATVEGCRFLGNAVAAPGTAAMGGALCTGLGALQVNRTEFAGNRCAATRGGEADGGALAWLGGGPSDEGTVGLVNVTFRDNTATGALSKGGAAYASGGTGAILEDVLFAGSAAVGSSRALGGALAFDQPGGPMALGAVAFVGNSATSSVSADGGGLAAWCPTGAPCDGSLNGTGLQFEGNGASCPGCLSRGGSAYLDGLLGVALAQCDFVGVPPAPEAVFQSGGCLYAQNVAGLVALEGASFVQCHALGGGGAVMLAQGRMALSRSRISRSTAAEGGALRVLRGNLTLADTLCQACRATYGGCISATDAALALDGATLEGNVALESGGAIELANGTALLVEVAASRNSATGGDGGVLDIRQGSRLRIEGGRYAANRAFEAGGVLTSTDSEAHSAGAAYLGNAATTGGAWFVVGGALTSTDDTVSNGTADGGAVGCFHATTAQLRGTVLTANRAAGAGGCLEAIRSSLVCEGVRAEHNGASLGGAVFLEGAALRARGCRFSHNIAFDAGGPQAGWGPSQDGSTRCPGACAWRRRLLLLAPPPSSPHQTPSHPAHLFPGALLAWGSSNVSLIDTDFLQNTAISGGALSATRKAEGDAGGALELDGCLLQGNTAVRSGTALRSAGNERLAVRRCRFVGQAPATPAIAEAEAAPSATAVDLLQAEGRFEETQWADNDGGALALADGARAELGAGCRMAGATNRATFTAHSSMGITRPAARPVNAWLVGGSELVLTGDAALLQDNATGALWLFPDASSAVRTGAGPTGPALVPLLEGTLESNPATGRAAFEQAALREVQVRLASADRLAAADGAVCFVRPLGPGPALAGPFWAVDYQAALGRCALPLLAPGGYELLLSNDGGQRNASVGTFTVYQDRSALLAVGLATGGGALGAGALLALLAFVLGRACCRRCGGARRSVGGRGKAARKDAAARDMTALQPPEPEVGPELDRASRPGGPSSEAAAPLLDPAAQWD</sequence>
<evidence type="ECO:0000256" key="3">
    <source>
        <dbReference type="SAM" id="SignalP"/>
    </source>
</evidence>
<dbReference type="PANTHER" id="PTHR11319">
    <property type="entry name" value="G PROTEIN-COUPLED RECEPTOR-RELATED"/>
    <property type="match status" value="1"/>
</dbReference>
<feature type="region of interest" description="Disordered" evidence="1">
    <location>
        <begin position="1605"/>
        <end position="1663"/>
    </location>
</feature>
<organism evidence="4 5">
    <name type="scientific">Paratrimastix pyriformis</name>
    <dbReference type="NCBI Taxonomy" id="342808"/>
    <lineage>
        <taxon>Eukaryota</taxon>
        <taxon>Metamonada</taxon>
        <taxon>Preaxostyla</taxon>
        <taxon>Paratrimastigidae</taxon>
        <taxon>Paratrimastix</taxon>
    </lineage>
</organism>
<accession>A0ABQ8UFY3</accession>
<feature type="transmembrane region" description="Helical" evidence="2">
    <location>
        <begin position="1567"/>
        <end position="1593"/>
    </location>
</feature>
<protein>
    <recommendedName>
        <fullName evidence="6">Polymorphic outer membrane protein</fullName>
    </recommendedName>
</protein>
<dbReference type="InterPro" id="IPR011050">
    <property type="entry name" value="Pectin_lyase_fold/virulence"/>
</dbReference>
<dbReference type="InterPro" id="IPR006626">
    <property type="entry name" value="PbH1"/>
</dbReference>
<feature type="signal peptide" evidence="3">
    <location>
        <begin position="1"/>
        <end position="17"/>
    </location>
</feature>
<evidence type="ECO:0000256" key="2">
    <source>
        <dbReference type="SAM" id="Phobius"/>
    </source>
</evidence>
<keyword evidence="3" id="KW-0732">Signal</keyword>
<name>A0ABQ8UFY3_9EUKA</name>
<evidence type="ECO:0000313" key="4">
    <source>
        <dbReference type="EMBL" id="KAJ4458159.1"/>
    </source>
</evidence>
<evidence type="ECO:0008006" key="6">
    <source>
        <dbReference type="Google" id="ProtNLM"/>
    </source>
</evidence>
<dbReference type="PANTHER" id="PTHR11319:SF35">
    <property type="entry name" value="OUTER MEMBRANE PROTEIN PMPC-RELATED"/>
    <property type="match status" value="1"/>
</dbReference>